<proteinExistence type="predicted"/>
<evidence type="ECO:0000313" key="4">
    <source>
        <dbReference type="Proteomes" id="UP001465976"/>
    </source>
</evidence>
<name>A0ABR3EJU0_9AGAR</name>
<evidence type="ECO:0000256" key="2">
    <source>
        <dbReference type="SAM" id="Phobius"/>
    </source>
</evidence>
<keyword evidence="4" id="KW-1185">Reference proteome</keyword>
<feature type="non-terminal residue" evidence="3">
    <location>
        <position position="156"/>
    </location>
</feature>
<dbReference type="Proteomes" id="UP001465976">
    <property type="component" value="Unassembled WGS sequence"/>
</dbReference>
<keyword evidence="2" id="KW-0472">Membrane</keyword>
<reference evidence="3 4" key="1">
    <citation type="submission" date="2024-02" db="EMBL/GenBank/DDBJ databases">
        <title>A draft genome for the cacao thread blight pathogen Marasmius crinis-equi.</title>
        <authorList>
            <person name="Cohen S.P."/>
            <person name="Baruah I.K."/>
            <person name="Amoako-Attah I."/>
            <person name="Bukari Y."/>
            <person name="Meinhardt L.W."/>
            <person name="Bailey B.A."/>
        </authorList>
    </citation>
    <scope>NUCLEOTIDE SEQUENCE [LARGE SCALE GENOMIC DNA]</scope>
    <source>
        <strain evidence="3 4">GH-76</strain>
    </source>
</reference>
<feature type="transmembrane region" description="Helical" evidence="2">
    <location>
        <begin position="59"/>
        <end position="79"/>
    </location>
</feature>
<evidence type="ECO:0000256" key="1">
    <source>
        <dbReference type="SAM" id="MobiDB-lite"/>
    </source>
</evidence>
<gene>
    <name evidence="3" type="ORF">V5O48_018990</name>
</gene>
<feature type="region of interest" description="Disordered" evidence="1">
    <location>
        <begin position="108"/>
        <end position="156"/>
    </location>
</feature>
<accession>A0ABR3EJU0</accession>
<organism evidence="3 4">
    <name type="scientific">Marasmius crinis-equi</name>
    <dbReference type="NCBI Taxonomy" id="585013"/>
    <lineage>
        <taxon>Eukaryota</taxon>
        <taxon>Fungi</taxon>
        <taxon>Dikarya</taxon>
        <taxon>Basidiomycota</taxon>
        <taxon>Agaricomycotina</taxon>
        <taxon>Agaricomycetes</taxon>
        <taxon>Agaricomycetidae</taxon>
        <taxon>Agaricales</taxon>
        <taxon>Marasmiineae</taxon>
        <taxon>Marasmiaceae</taxon>
        <taxon>Marasmius</taxon>
    </lineage>
</organism>
<dbReference type="EMBL" id="JBAHYK010003963">
    <property type="protein sequence ID" value="KAL0563086.1"/>
    <property type="molecule type" value="Genomic_DNA"/>
</dbReference>
<comment type="caution">
    <text evidence="3">The sequence shown here is derived from an EMBL/GenBank/DDBJ whole genome shotgun (WGS) entry which is preliminary data.</text>
</comment>
<protein>
    <submittedName>
        <fullName evidence="3">Uncharacterized protein</fullName>
    </submittedName>
</protein>
<keyword evidence="2" id="KW-0812">Transmembrane</keyword>
<evidence type="ECO:0000313" key="3">
    <source>
        <dbReference type="EMBL" id="KAL0563086.1"/>
    </source>
</evidence>
<sequence>MPPQSNGTNPFRSLEKNPPSRLCRRITPYDALNAMTIVTGSLRQLSPPMFIQFNMLQELWPLVALWTVVLLGFVVYGWCMISRLLEHTNPDRTCHSIPFFRCSRKRSTPKEPKKVKQIAKSQRTARKSANAETGTTSPVDIERSASDFEQNVRIPP</sequence>
<keyword evidence="2" id="KW-1133">Transmembrane helix</keyword>